<dbReference type="InterPro" id="IPR029033">
    <property type="entry name" value="His_PPase_superfam"/>
</dbReference>
<evidence type="ECO:0000313" key="2">
    <source>
        <dbReference type="Proteomes" id="UP000297280"/>
    </source>
</evidence>
<organism evidence="1 2">
    <name type="scientific">Botrytis porri</name>
    <dbReference type="NCBI Taxonomy" id="87229"/>
    <lineage>
        <taxon>Eukaryota</taxon>
        <taxon>Fungi</taxon>
        <taxon>Dikarya</taxon>
        <taxon>Ascomycota</taxon>
        <taxon>Pezizomycotina</taxon>
        <taxon>Leotiomycetes</taxon>
        <taxon>Helotiales</taxon>
        <taxon>Sclerotiniaceae</taxon>
        <taxon>Botrytis</taxon>
    </lineage>
</organism>
<accession>A0A4Z1KTM7</accession>
<dbReference type="SUPFAM" id="SSF53254">
    <property type="entry name" value="Phosphoglycerate mutase-like"/>
    <property type="match status" value="1"/>
</dbReference>
<proteinExistence type="predicted"/>
<protein>
    <submittedName>
        <fullName evidence="1">Uncharacterized protein</fullName>
    </submittedName>
</protein>
<name>A0A4Z1KTM7_9HELO</name>
<gene>
    <name evidence="1" type="ORF">BPOR_0201g00170</name>
</gene>
<comment type="caution">
    <text evidence="1">The sequence shown here is derived from an EMBL/GenBank/DDBJ whole genome shotgun (WGS) entry which is preliminary data.</text>
</comment>
<sequence length="398" mass="44742">MPPTLYLIRHAEAEHNVKFRFTPPNTLARPEVPYLLVPNAQEVIAKPCDIGFSLDILKNKDFYAPNHGAVETRAAALRTWLYGLEAQYIILVAHGGFLYYLTEDGTVSDPKKGTGYNNCEVRTFTFTKDSTAERARIVEVGMKRHGVETDNTILAELNEEKAPSLVDFKASDLSTLAENVTLDINKNCLECSSRVLHLKLREGPQPWMMIQGPHSIVNTETSQREQVIDFVVKIKGCNARLLRIEMRSDDGDDLEVISMDKMNQNLSVLDQEVIQRSCQAIVDLAKKGYCKGMTVEKDTLDIDRTSLQKALRSIANHVVYGGNINVTLHDTTSLTRYQGQSLQKEGKNIHMKAIWNFDWPGLEHGLNSSSNTLNSEQPWPQQTWPGRLKAAMVDNEQG</sequence>
<reference evidence="1 2" key="1">
    <citation type="submission" date="2017-12" db="EMBL/GenBank/DDBJ databases">
        <title>Comparative genomics of Botrytis spp.</title>
        <authorList>
            <person name="Valero-Jimenez C.A."/>
            <person name="Tapia P."/>
            <person name="Veloso J."/>
            <person name="Silva-Moreno E."/>
            <person name="Staats M."/>
            <person name="Valdes J.H."/>
            <person name="Van Kan J.A.L."/>
        </authorList>
    </citation>
    <scope>NUCLEOTIDE SEQUENCE [LARGE SCALE GENOMIC DNA]</scope>
    <source>
        <strain evidence="1 2">MUCL3349</strain>
    </source>
</reference>
<dbReference type="AlphaFoldDB" id="A0A4Z1KTM7"/>
<dbReference type="EMBL" id="PQXO01000201">
    <property type="protein sequence ID" value="TGO87829.1"/>
    <property type="molecule type" value="Genomic_DNA"/>
</dbReference>
<dbReference type="Proteomes" id="UP000297280">
    <property type="component" value="Unassembled WGS sequence"/>
</dbReference>
<evidence type="ECO:0000313" key="1">
    <source>
        <dbReference type="EMBL" id="TGO87829.1"/>
    </source>
</evidence>
<keyword evidence="2" id="KW-1185">Reference proteome</keyword>